<dbReference type="AlphaFoldDB" id="A0A699GSW3"/>
<sequence>MAFVSSPSITNEVNTSYGVSTANTQVSPSSTQVRTASTQDSTANLSDATVYAFLASQPNGKITINESDTARYYKSKIECFNCHKLGHFARECRQSKNQDSRNRNQDSSKRTVNVEETAFIAMVAIDGVGFDWSYMADDEVPTNMSLMAFLVSEEKGAIDSGCSRNMTGNMSYLFEFEKIDGGYVAFGGEPKGGTKCVVLSPNFKLFYKSQVLLRVARKNNMYNVDLKNVSPSRGSIRIFFEQRIAAIKGYRAGNGGCVRWVRVLDMQVTLHDKRIVMQVTLHYEAIVMQVTLHNKRIVMQVTLHYEPIVTQVTLHDKRIVMQVTLHYEAIVMQVTLHDKRIVMVLVIKPHNKTPYKLFRGRTPSLSFIRPFGCSVTILNTLDPLGKFDEKDDEGYFIGYSMNSKSFRVFSSRTRIVEETMHITFLENKPNVAGNGPTWLFDIDSLAKSMNYKLVIAWNQSNGSACKARVETDSLGDGFKPLGEEEKKDAKDPGNDNIEVLSTKKLRVNQEKDSNVNNTNNINTVSPTTNAASIKDNSVDKDIVYRCADDQNMLNLEEINYSDDDEDVGAEADMTNLDFNILDSPNLTTKNHKDHLVKQIIGDIHSASQTRRMIKNVTNYDGCTFLYGKIEKEAYVCQPPGFEDPEFPNRVYKVEKALYGLHQAPRAWYETLSSYLMDNRFHREMHKKFQMSSIGELTFFLGLQVTQKDDGIFISQDKYVGEILRKFGFLTVKTTSTPMETSKPLLKDEYAEDVDVYLYRLIISSLMYLTSSRHDIMFAACTCARFQVTPKVLHLHVMKRIFRYLKGQPNLGLWYPKDSPFELGAYTDSDYAGASLDKKSTIGGCQFLRNRLISWQCKKKSVVSNSTTEAEYVAASNCYGQVNTSNSGVNAVGHYLVLPGKHKTAVDVNTVEEKPIESEGFEQIIDFLIAHPIKYAFRVSPTMYSSCIEQFWAIAKVKHVNEEAQLHAKVDGKRVVISEASIKSNIRLGDEGGISCLPNEAIFEQLTIIGLKRWLTIQGDAAAQTRSKRVSKISNDPPLLRVNTLKSGEDRLKLAELMELCNQLQSRVLALETTKTNQELWIGSLKRRVKKLEKKARKRTQKLKRLYKIGSLGRIESSDEASLGEQKDASKKGMIIDNLDADEGEVSTTDPVTTVGEVVTTASVEVSTTATTPTISMDDITLAKALAALKSAKPMVKEPSVPKAKGIVMQGPEEIIIRTTTTVHSQSSKDKGQAKMIELEKPLKKKDQIMIDEEVARNLKA</sequence>
<evidence type="ECO:0000256" key="2">
    <source>
        <dbReference type="SAM" id="Coils"/>
    </source>
</evidence>
<dbReference type="CDD" id="cd09272">
    <property type="entry name" value="RNase_HI_RT_Ty1"/>
    <property type="match status" value="1"/>
</dbReference>
<gene>
    <name evidence="5" type="ORF">Tci_159995</name>
</gene>
<feature type="compositionally biased region" description="Basic and acidic residues" evidence="3">
    <location>
        <begin position="481"/>
        <end position="493"/>
    </location>
</feature>
<proteinExistence type="predicted"/>
<dbReference type="PANTHER" id="PTHR11439:SF509">
    <property type="entry name" value="RNA-DIRECTED DNA POLYMERASE"/>
    <property type="match status" value="1"/>
</dbReference>
<feature type="domain" description="CCHC-type" evidence="4">
    <location>
        <begin position="79"/>
        <end position="94"/>
    </location>
</feature>
<dbReference type="InterPro" id="IPR057670">
    <property type="entry name" value="SH3_retrovirus"/>
</dbReference>
<comment type="caution">
    <text evidence="5">The sequence shown here is derived from an EMBL/GenBank/DDBJ whole genome shotgun (WGS) entry which is preliminary data.</text>
</comment>
<feature type="region of interest" description="Disordered" evidence="3">
    <location>
        <begin position="20"/>
        <end position="40"/>
    </location>
</feature>
<evidence type="ECO:0000256" key="3">
    <source>
        <dbReference type="SAM" id="MobiDB-lite"/>
    </source>
</evidence>
<reference evidence="5" key="1">
    <citation type="journal article" date="2019" name="Sci. Rep.">
        <title>Draft genome of Tanacetum cinerariifolium, the natural source of mosquito coil.</title>
        <authorList>
            <person name="Yamashiro T."/>
            <person name="Shiraishi A."/>
            <person name="Satake H."/>
            <person name="Nakayama K."/>
        </authorList>
    </citation>
    <scope>NUCLEOTIDE SEQUENCE</scope>
</reference>
<dbReference type="Pfam" id="PF07727">
    <property type="entry name" value="RVT_2"/>
    <property type="match status" value="1"/>
</dbReference>
<feature type="coiled-coil region" evidence="2">
    <location>
        <begin position="1053"/>
        <end position="1101"/>
    </location>
</feature>
<dbReference type="InterPro" id="IPR036875">
    <property type="entry name" value="Znf_CCHC_sf"/>
</dbReference>
<dbReference type="EMBL" id="BKCJ010037370">
    <property type="protein sequence ID" value="GEV88018.1"/>
    <property type="molecule type" value="Genomic_DNA"/>
</dbReference>
<keyword evidence="2" id="KW-0175">Coiled coil</keyword>
<dbReference type="Pfam" id="PF00098">
    <property type="entry name" value="zf-CCHC"/>
    <property type="match status" value="1"/>
</dbReference>
<dbReference type="Gene3D" id="4.10.60.10">
    <property type="entry name" value="Zinc finger, CCHC-type"/>
    <property type="match status" value="1"/>
</dbReference>
<dbReference type="GO" id="GO:0003676">
    <property type="term" value="F:nucleic acid binding"/>
    <property type="evidence" value="ECO:0007669"/>
    <property type="project" value="InterPro"/>
</dbReference>
<feature type="region of interest" description="Disordered" evidence="3">
    <location>
        <begin position="476"/>
        <end position="496"/>
    </location>
</feature>
<evidence type="ECO:0000259" key="4">
    <source>
        <dbReference type="PROSITE" id="PS50158"/>
    </source>
</evidence>
<evidence type="ECO:0000313" key="5">
    <source>
        <dbReference type="EMBL" id="GEV88018.1"/>
    </source>
</evidence>
<dbReference type="PROSITE" id="PS50158">
    <property type="entry name" value="ZF_CCHC"/>
    <property type="match status" value="1"/>
</dbReference>
<name>A0A699GSW3_TANCI</name>
<organism evidence="5">
    <name type="scientific">Tanacetum cinerariifolium</name>
    <name type="common">Dalmatian daisy</name>
    <name type="synonym">Chrysanthemum cinerariifolium</name>
    <dbReference type="NCBI Taxonomy" id="118510"/>
    <lineage>
        <taxon>Eukaryota</taxon>
        <taxon>Viridiplantae</taxon>
        <taxon>Streptophyta</taxon>
        <taxon>Embryophyta</taxon>
        <taxon>Tracheophyta</taxon>
        <taxon>Spermatophyta</taxon>
        <taxon>Magnoliopsida</taxon>
        <taxon>eudicotyledons</taxon>
        <taxon>Gunneridae</taxon>
        <taxon>Pentapetalae</taxon>
        <taxon>asterids</taxon>
        <taxon>campanulids</taxon>
        <taxon>Asterales</taxon>
        <taxon>Asteraceae</taxon>
        <taxon>Asteroideae</taxon>
        <taxon>Anthemideae</taxon>
        <taxon>Anthemidinae</taxon>
        <taxon>Tanacetum</taxon>
    </lineage>
</organism>
<keyword evidence="1" id="KW-0863">Zinc-finger</keyword>
<protein>
    <recommendedName>
        <fullName evidence="4">CCHC-type domain-containing protein</fullName>
    </recommendedName>
</protein>
<evidence type="ECO:0000256" key="1">
    <source>
        <dbReference type="PROSITE-ProRule" id="PRU00047"/>
    </source>
</evidence>
<dbReference type="PANTHER" id="PTHR11439">
    <property type="entry name" value="GAG-POL-RELATED RETROTRANSPOSON"/>
    <property type="match status" value="1"/>
</dbReference>
<dbReference type="InterPro" id="IPR013103">
    <property type="entry name" value="RVT_2"/>
</dbReference>
<dbReference type="SMART" id="SM00343">
    <property type="entry name" value="ZnF_C2HC"/>
    <property type="match status" value="1"/>
</dbReference>
<dbReference type="GO" id="GO:0008270">
    <property type="term" value="F:zinc ion binding"/>
    <property type="evidence" value="ECO:0007669"/>
    <property type="project" value="UniProtKB-KW"/>
</dbReference>
<keyword evidence="1" id="KW-0862">Zinc</keyword>
<dbReference type="Pfam" id="PF25597">
    <property type="entry name" value="SH3_retrovirus"/>
    <property type="match status" value="1"/>
</dbReference>
<keyword evidence="1" id="KW-0479">Metal-binding</keyword>
<dbReference type="InterPro" id="IPR001878">
    <property type="entry name" value="Znf_CCHC"/>
</dbReference>
<accession>A0A699GSW3</accession>
<dbReference type="SUPFAM" id="SSF57756">
    <property type="entry name" value="Retrovirus zinc finger-like domains"/>
    <property type="match status" value="1"/>
</dbReference>